<evidence type="ECO:0000313" key="3">
    <source>
        <dbReference type="Proteomes" id="UP001187315"/>
    </source>
</evidence>
<proteinExistence type="predicted"/>
<reference evidence="2" key="1">
    <citation type="submission" date="2023-08" db="EMBL/GenBank/DDBJ databases">
        <title>Pelteobagrus vachellii genome.</title>
        <authorList>
            <person name="Liu H."/>
        </authorList>
    </citation>
    <scope>NUCLEOTIDE SEQUENCE</scope>
    <source>
        <strain evidence="2">PRFRI_2022a</strain>
        <tissue evidence="2">Muscle</tissue>
    </source>
</reference>
<feature type="region of interest" description="Disordered" evidence="1">
    <location>
        <begin position="1"/>
        <end position="24"/>
    </location>
</feature>
<dbReference type="Proteomes" id="UP001187315">
    <property type="component" value="Unassembled WGS sequence"/>
</dbReference>
<evidence type="ECO:0000313" key="2">
    <source>
        <dbReference type="EMBL" id="KAK2857407.1"/>
    </source>
</evidence>
<comment type="caution">
    <text evidence="2">The sequence shown here is derived from an EMBL/GenBank/DDBJ whole genome shotgun (WGS) entry which is preliminary data.</text>
</comment>
<feature type="region of interest" description="Disordered" evidence="1">
    <location>
        <begin position="72"/>
        <end position="91"/>
    </location>
</feature>
<evidence type="ECO:0000256" key="1">
    <source>
        <dbReference type="SAM" id="MobiDB-lite"/>
    </source>
</evidence>
<name>A0AA88NJW8_TACVA</name>
<gene>
    <name evidence="2" type="ORF">Q7C36_005326</name>
</gene>
<dbReference type="EMBL" id="JAVHJS010000005">
    <property type="protein sequence ID" value="KAK2857407.1"/>
    <property type="molecule type" value="Genomic_DNA"/>
</dbReference>
<sequence length="91" mass="10194">MRFPGKPESPFVIPPPGCSPLRNSASIKQEHPEAAHCSLDQAEHNLNTAKSSSEGFHLLRVKPCHHESCCVSRSDLPAYSPHRWKRDQSDH</sequence>
<accession>A0AA88NJW8</accession>
<dbReference type="AlphaFoldDB" id="A0AA88NJW8"/>
<protein>
    <submittedName>
        <fullName evidence="2">Uncharacterized protein</fullName>
    </submittedName>
</protein>
<keyword evidence="3" id="KW-1185">Reference proteome</keyword>
<organism evidence="2 3">
    <name type="scientific">Tachysurus vachellii</name>
    <name type="common">Darkbarbel catfish</name>
    <name type="synonym">Pelteobagrus vachellii</name>
    <dbReference type="NCBI Taxonomy" id="175792"/>
    <lineage>
        <taxon>Eukaryota</taxon>
        <taxon>Metazoa</taxon>
        <taxon>Chordata</taxon>
        <taxon>Craniata</taxon>
        <taxon>Vertebrata</taxon>
        <taxon>Euteleostomi</taxon>
        <taxon>Actinopterygii</taxon>
        <taxon>Neopterygii</taxon>
        <taxon>Teleostei</taxon>
        <taxon>Ostariophysi</taxon>
        <taxon>Siluriformes</taxon>
        <taxon>Bagridae</taxon>
        <taxon>Tachysurus</taxon>
    </lineage>
</organism>